<dbReference type="EMBL" id="CM055761">
    <property type="protein sequence ID" value="KAJ7986387.1"/>
    <property type="molecule type" value="Genomic_DNA"/>
</dbReference>
<reference evidence="1" key="1">
    <citation type="submission" date="2021-05" db="EMBL/GenBank/DDBJ databases">
        <authorList>
            <person name="Pan Q."/>
            <person name="Jouanno E."/>
            <person name="Zahm M."/>
            <person name="Klopp C."/>
            <person name="Cabau C."/>
            <person name="Louis A."/>
            <person name="Berthelot C."/>
            <person name="Parey E."/>
            <person name="Roest Crollius H."/>
            <person name="Montfort J."/>
            <person name="Robinson-Rechavi M."/>
            <person name="Bouchez O."/>
            <person name="Lampietro C."/>
            <person name="Lopez Roques C."/>
            <person name="Donnadieu C."/>
            <person name="Postlethwait J."/>
            <person name="Bobe J."/>
            <person name="Dillon D."/>
            <person name="Chandos A."/>
            <person name="von Hippel F."/>
            <person name="Guiguen Y."/>
        </authorList>
    </citation>
    <scope>NUCLEOTIDE SEQUENCE</scope>
    <source>
        <strain evidence="1">YG-Jan2019</strain>
    </source>
</reference>
<organism evidence="1 2">
    <name type="scientific">Dallia pectoralis</name>
    <name type="common">Alaska blackfish</name>
    <dbReference type="NCBI Taxonomy" id="75939"/>
    <lineage>
        <taxon>Eukaryota</taxon>
        <taxon>Metazoa</taxon>
        <taxon>Chordata</taxon>
        <taxon>Craniata</taxon>
        <taxon>Vertebrata</taxon>
        <taxon>Euteleostomi</taxon>
        <taxon>Actinopterygii</taxon>
        <taxon>Neopterygii</taxon>
        <taxon>Teleostei</taxon>
        <taxon>Protacanthopterygii</taxon>
        <taxon>Esociformes</taxon>
        <taxon>Umbridae</taxon>
        <taxon>Dallia</taxon>
    </lineage>
</organism>
<dbReference type="Proteomes" id="UP001157502">
    <property type="component" value="Chromosome 34"/>
</dbReference>
<feature type="non-terminal residue" evidence="1">
    <location>
        <position position="1"/>
    </location>
</feature>
<gene>
    <name evidence="1" type="ORF">DPEC_G00339380</name>
</gene>
<sequence>IPDTRDITRRHWLWSGRPVQNSAGIQASVPGDTELRVPGKGSHTVLPGKGPAAVARADTETTGEQESSQPEEQRPTFYPDHLLGLATSSVSLFVLSLTSFRKAQRLWLGAKRRGTKGI</sequence>
<accession>A0ACC2F513</accession>
<proteinExistence type="predicted"/>
<evidence type="ECO:0000313" key="1">
    <source>
        <dbReference type="EMBL" id="KAJ7986387.1"/>
    </source>
</evidence>
<protein>
    <submittedName>
        <fullName evidence="1">Uncharacterized protein</fullName>
    </submittedName>
</protein>
<keyword evidence="2" id="KW-1185">Reference proteome</keyword>
<name>A0ACC2F513_DALPE</name>
<evidence type="ECO:0000313" key="2">
    <source>
        <dbReference type="Proteomes" id="UP001157502"/>
    </source>
</evidence>
<comment type="caution">
    <text evidence="1">The sequence shown here is derived from an EMBL/GenBank/DDBJ whole genome shotgun (WGS) entry which is preliminary data.</text>
</comment>